<dbReference type="RefSeq" id="WP_091140271.1">
    <property type="nucleotide sequence ID" value="NZ_FMVF01000002.1"/>
</dbReference>
<keyword evidence="2" id="KW-1185">Reference proteome</keyword>
<sequence length="456" mass="52696">MSQERITSSFRDPSGYVVLEDDAIKRIIQPIYFAPYDALQQSGFYDKLFDQHYLIRHREISRSQTQIVLEAEKIPFVTYPYEWSFLQYKHAALLTLKIQKYCLEHGFSLKDATAFNVTFHQGKPVFIDTLSFDFYQQDQPWHAYKQFVMHFLGPLVLSKYYGHDFLKTLAHEIDGIPLKKLAQLLPWKSKLNPTLWANIHLLARYDDKFSAGSGDKGVQKLSKSAQIKLLTGLYDYIKDLDAKESTEWDHYYSQTNYNDAAYAIKKEKVKDWFEQIGRGKIIDLGGNDGTFARALGSNELVLVADIDPNAVGQNYRQIQQNKETNIVPLVADALNPAGGYGFNNEERFSLIDRLEKLQLSGCLALAVIHHLTLSGNIPFEMSAQFFARLAPNLLIEFPTRDDSWVQYLLESKREFKAHFDFYDESNFEQGFGTVFQLVKKEPIEGSARILYHFKRR</sequence>
<protein>
    <recommendedName>
        <fullName evidence="3">Nodulation-related protein NoeA</fullName>
    </recommendedName>
</protein>
<evidence type="ECO:0000313" key="2">
    <source>
        <dbReference type="Proteomes" id="UP000199354"/>
    </source>
</evidence>
<dbReference type="InterPro" id="IPR029063">
    <property type="entry name" value="SAM-dependent_MTases_sf"/>
</dbReference>
<gene>
    <name evidence="1" type="ORF">SAMN02927903_00210</name>
</gene>
<dbReference type="AlphaFoldDB" id="A0A1G5B0H6"/>
<dbReference type="Proteomes" id="UP000199354">
    <property type="component" value="Unassembled WGS sequence"/>
</dbReference>
<accession>A0A1G5B0H6</accession>
<dbReference type="STRING" id="490189.SAMN02927903_00210"/>
<evidence type="ECO:0008006" key="3">
    <source>
        <dbReference type="Google" id="ProtNLM"/>
    </source>
</evidence>
<proteinExistence type="predicted"/>
<reference evidence="1 2" key="1">
    <citation type="submission" date="2016-10" db="EMBL/GenBank/DDBJ databases">
        <authorList>
            <person name="de Groot N.N."/>
        </authorList>
    </citation>
    <scope>NUCLEOTIDE SEQUENCE [LARGE SCALE GENOMIC DNA]</scope>
    <source>
        <strain evidence="1 2">CGMCC 1.7031</strain>
    </source>
</reference>
<evidence type="ECO:0000313" key="1">
    <source>
        <dbReference type="EMBL" id="SCX83580.1"/>
    </source>
</evidence>
<dbReference type="Gene3D" id="3.40.50.150">
    <property type="entry name" value="Vaccinia Virus protein VP39"/>
    <property type="match status" value="1"/>
</dbReference>
<dbReference type="OrthoDB" id="9765084at2"/>
<name>A0A1G5B0H6_9FLAO</name>
<dbReference type="SUPFAM" id="SSF53335">
    <property type="entry name" value="S-adenosyl-L-methionine-dependent methyltransferases"/>
    <property type="match status" value="1"/>
</dbReference>
<dbReference type="CDD" id="cd02440">
    <property type="entry name" value="AdoMet_MTases"/>
    <property type="match status" value="1"/>
</dbReference>
<dbReference type="EMBL" id="FMVF01000002">
    <property type="protein sequence ID" value="SCX83580.1"/>
    <property type="molecule type" value="Genomic_DNA"/>
</dbReference>
<organism evidence="1 2">
    <name type="scientific">Flavobacterium caeni</name>
    <dbReference type="NCBI Taxonomy" id="490189"/>
    <lineage>
        <taxon>Bacteria</taxon>
        <taxon>Pseudomonadati</taxon>
        <taxon>Bacteroidota</taxon>
        <taxon>Flavobacteriia</taxon>
        <taxon>Flavobacteriales</taxon>
        <taxon>Flavobacteriaceae</taxon>
        <taxon>Flavobacterium</taxon>
    </lineage>
</organism>